<feature type="binding site" evidence="8">
    <location>
        <begin position="40"/>
        <end position="42"/>
    </location>
    <ligand>
        <name>GTP</name>
        <dbReference type="ChEBI" id="CHEBI:37565"/>
    </ligand>
</feature>
<dbReference type="NCBIfam" id="TIGR00184">
    <property type="entry name" value="purA"/>
    <property type="match status" value="1"/>
</dbReference>
<dbReference type="SUPFAM" id="SSF52540">
    <property type="entry name" value="P-loop containing nucleoside triphosphate hydrolases"/>
    <property type="match status" value="1"/>
</dbReference>
<keyword evidence="3 8" id="KW-0479">Metal-binding</keyword>
<evidence type="ECO:0000256" key="2">
    <source>
        <dbReference type="ARBA" id="ARBA00022598"/>
    </source>
</evidence>
<comment type="subcellular location">
    <subcellularLocation>
        <location evidence="8">Cytoplasm</location>
    </subcellularLocation>
</comment>
<evidence type="ECO:0000256" key="3">
    <source>
        <dbReference type="ARBA" id="ARBA00022723"/>
    </source>
</evidence>
<dbReference type="FunFam" id="1.10.300.10:FF:000001">
    <property type="entry name" value="Adenylosuccinate synthetase"/>
    <property type="match status" value="1"/>
</dbReference>
<keyword evidence="11" id="KW-1185">Reference proteome</keyword>
<dbReference type="InterPro" id="IPR042109">
    <property type="entry name" value="Adenylosuccinate_synth_dom1"/>
</dbReference>
<dbReference type="InterPro" id="IPR042110">
    <property type="entry name" value="Adenylosuccinate_synth_dom2"/>
</dbReference>
<dbReference type="FunFam" id="3.90.170.10:FF:000001">
    <property type="entry name" value="Adenylosuccinate synthetase"/>
    <property type="match status" value="1"/>
</dbReference>
<dbReference type="Pfam" id="PF00709">
    <property type="entry name" value="Adenylsucc_synt"/>
    <property type="match status" value="1"/>
</dbReference>
<feature type="binding site" evidence="8">
    <location>
        <position position="142"/>
    </location>
    <ligand>
        <name>IMP</name>
        <dbReference type="ChEBI" id="CHEBI:58053"/>
        <note>ligand shared between dimeric partners</note>
    </ligand>
</feature>
<dbReference type="InterPro" id="IPR001114">
    <property type="entry name" value="Adenylosuccinate_synthetase"/>
</dbReference>
<feature type="binding site" description="in other chain" evidence="8">
    <location>
        <begin position="13"/>
        <end position="16"/>
    </location>
    <ligand>
        <name>IMP</name>
        <dbReference type="ChEBI" id="CHEBI:58053"/>
        <note>ligand shared between dimeric partners</note>
    </ligand>
</feature>
<evidence type="ECO:0000256" key="1">
    <source>
        <dbReference type="ARBA" id="ARBA00011738"/>
    </source>
</evidence>
<dbReference type="AlphaFoldDB" id="A0A2A9HED6"/>
<evidence type="ECO:0000256" key="5">
    <source>
        <dbReference type="ARBA" id="ARBA00022755"/>
    </source>
</evidence>
<name>A0A2A9HED6_TEPT2</name>
<evidence type="ECO:0000313" key="10">
    <source>
        <dbReference type="EMBL" id="PFG73169.1"/>
    </source>
</evidence>
<dbReference type="InterPro" id="IPR018220">
    <property type="entry name" value="Adenylosuccin_syn_GTP-bd"/>
</dbReference>
<evidence type="ECO:0000313" key="11">
    <source>
        <dbReference type="Proteomes" id="UP000223071"/>
    </source>
</evidence>
<dbReference type="InterPro" id="IPR027417">
    <property type="entry name" value="P-loop_NTPase"/>
</dbReference>
<sequence>MPIVVVVGGQWGDEGKGRIVDLLARKARVVARYSAGNNAGHTIVNELGEFKLHLVPAGIFYPEKTCVIGNGVAVDPEVLLGEIEGLEQKNIDTSRLVVSDRAHVIMPWHRLLDQLDEQARGAHAIGTTGKGVGPCFADKVARRGIRICDLLRRDDLVPRIEAALAYQNRVITGVYGAEPIDFRDCLERYIEYGQRLRPYVGDVQEIVLEAHRRGEYVLLEGAQGSLLDLDHGTYPYVTSSVPSSSSSGAALGVGIGPTDISRVVGVFKSYCTRVGNGPFPTELFDGTADQLRDHGKEFGRGEYGTTTGRPRRIGWLDAVAARYSVRFNGLSAVALTRLDVLDALPSIKICTAYELDGRIIDTFPARESELERVRPVYEELPGWQTPTTHVRSFDDLPPQAQAFIRRVEDLLECPVDLISVGPAREQAVIVNPIL</sequence>
<comment type="catalytic activity">
    <reaction evidence="8 9">
        <text>IMP + L-aspartate + GTP = N(6)-(1,2-dicarboxyethyl)-AMP + GDP + phosphate + 2 H(+)</text>
        <dbReference type="Rhea" id="RHEA:15753"/>
        <dbReference type="ChEBI" id="CHEBI:15378"/>
        <dbReference type="ChEBI" id="CHEBI:29991"/>
        <dbReference type="ChEBI" id="CHEBI:37565"/>
        <dbReference type="ChEBI" id="CHEBI:43474"/>
        <dbReference type="ChEBI" id="CHEBI:57567"/>
        <dbReference type="ChEBI" id="CHEBI:58053"/>
        <dbReference type="ChEBI" id="CHEBI:58189"/>
        <dbReference type="EC" id="6.3.4.4"/>
    </reaction>
</comment>
<feature type="binding site" description="in other chain" evidence="8">
    <location>
        <position position="128"/>
    </location>
    <ligand>
        <name>IMP</name>
        <dbReference type="ChEBI" id="CHEBI:58053"/>
        <note>ligand shared between dimeric partners</note>
    </ligand>
</feature>
<feature type="binding site" description="in other chain" evidence="8">
    <location>
        <position position="309"/>
    </location>
    <ligand>
        <name>IMP</name>
        <dbReference type="ChEBI" id="CHEBI:58053"/>
        <note>ligand shared between dimeric partners</note>
    </ligand>
</feature>
<gene>
    <name evidence="8" type="primary">purA</name>
    <name evidence="10" type="ORF">A9A59_0364</name>
</gene>
<dbReference type="UniPathway" id="UPA00075">
    <property type="reaction ID" value="UER00335"/>
</dbReference>
<feature type="binding site" evidence="8">
    <location>
        <begin position="305"/>
        <end position="311"/>
    </location>
    <ligand>
        <name>substrate</name>
    </ligand>
</feature>
<feature type="binding site" evidence="8">
    <location>
        <position position="311"/>
    </location>
    <ligand>
        <name>GTP</name>
        <dbReference type="ChEBI" id="CHEBI:37565"/>
    </ligand>
</feature>
<dbReference type="PANTHER" id="PTHR11846">
    <property type="entry name" value="ADENYLOSUCCINATE SYNTHETASE"/>
    <property type="match status" value="1"/>
</dbReference>
<dbReference type="GO" id="GO:0005737">
    <property type="term" value="C:cytoplasm"/>
    <property type="evidence" value="ECO:0007669"/>
    <property type="project" value="UniProtKB-SubCell"/>
</dbReference>
<feature type="binding site" evidence="8">
    <location>
        <begin position="419"/>
        <end position="421"/>
    </location>
    <ligand>
        <name>GTP</name>
        <dbReference type="ChEBI" id="CHEBI:37565"/>
    </ligand>
</feature>
<dbReference type="PROSITE" id="PS01266">
    <property type="entry name" value="ADENYLOSUCCIN_SYN_1"/>
    <property type="match status" value="1"/>
</dbReference>
<dbReference type="HAMAP" id="MF_00011">
    <property type="entry name" value="Adenylosucc_synth"/>
    <property type="match status" value="1"/>
</dbReference>
<dbReference type="EC" id="6.3.4.4" evidence="8 9"/>
<reference evidence="10 11" key="1">
    <citation type="submission" date="2017-09" db="EMBL/GenBank/DDBJ databases">
        <title>Sequencing the genomes of two abundant thermophiles in Great Basin hot springs: Thermocrinis jamiesonii and novel Chloroflexi Thermoflexus hugenholtzii.</title>
        <authorList>
            <person name="Hedlund B."/>
        </authorList>
    </citation>
    <scope>NUCLEOTIDE SEQUENCE [LARGE SCALE GENOMIC DNA]</scope>
    <source>
        <strain evidence="10 11">G233</strain>
    </source>
</reference>
<accession>A0A2A9HED6</accession>
<feature type="active site" description="Proton donor" evidence="8">
    <location>
        <position position="41"/>
    </location>
</feature>
<comment type="cofactor">
    <cofactor evidence="8">
        <name>Mg(2+)</name>
        <dbReference type="ChEBI" id="CHEBI:18420"/>
    </cofactor>
    <text evidence="8">Binds 1 Mg(2+) ion per subunit.</text>
</comment>
<dbReference type="RefSeq" id="WP_098502643.1">
    <property type="nucleotide sequence ID" value="NZ_PDJQ01000001.1"/>
</dbReference>
<dbReference type="GO" id="GO:0005525">
    <property type="term" value="F:GTP binding"/>
    <property type="evidence" value="ECO:0007669"/>
    <property type="project" value="UniProtKB-UniRule"/>
</dbReference>
<proteinExistence type="inferred from homology"/>
<dbReference type="EMBL" id="PDJQ01000001">
    <property type="protein sequence ID" value="PFG73169.1"/>
    <property type="molecule type" value="Genomic_DNA"/>
</dbReference>
<feature type="active site" description="Proton acceptor" evidence="8">
    <location>
        <position position="13"/>
    </location>
</feature>
<evidence type="ECO:0000256" key="4">
    <source>
        <dbReference type="ARBA" id="ARBA00022741"/>
    </source>
</evidence>
<evidence type="ECO:0000256" key="6">
    <source>
        <dbReference type="ARBA" id="ARBA00022842"/>
    </source>
</evidence>
<feature type="binding site" evidence="8">
    <location>
        <position position="40"/>
    </location>
    <ligand>
        <name>Mg(2+)</name>
        <dbReference type="ChEBI" id="CHEBI:18420"/>
    </ligand>
</feature>
<organism evidence="10 11">
    <name type="scientific">Tepidiforma thermophila (strain KCTC 52669 / CGMCC 1.13589 / G233)</name>
    <dbReference type="NCBI Taxonomy" id="2761530"/>
    <lineage>
        <taxon>Bacteria</taxon>
        <taxon>Bacillati</taxon>
        <taxon>Chloroflexota</taxon>
        <taxon>Tepidiformia</taxon>
        <taxon>Tepidiformales</taxon>
        <taxon>Tepidiformaceae</taxon>
        <taxon>Tepidiforma</taxon>
    </lineage>
</organism>
<dbReference type="GO" id="GO:0000287">
    <property type="term" value="F:magnesium ion binding"/>
    <property type="evidence" value="ECO:0007669"/>
    <property type="project" value="UniProtKB-UniRule"/>
</dbReference>
<dbReference type="Gene3D" id="3.40.440.10">
    <property type="entry name" value="Adenylosuccinate Synthetase, subunit A, domain 1"/>
    <property type="match status" value="1"/>
</dbReference>
<dbReference type="SMART" id="SM00788">
    <property type="entry name" value="Adenylsucc_synt"/>
    <property type="match status" value="1"/>
</dbReference>
<evidence type="ECO:0000256" key="8">
    <source>
        <dbReference type="HAMAP-Rule" id="MF_00011"/>
    </source>
</evidence>
<dbReference type="GO" id="GO:0044208">
    <property type="term" value="P:'de novo' AMP biosynthetic process"/>
    <property type="evidence" value="ECO:0007669"/>
    <property type="project" value="UniProtKB-UniRule"/>
</dbReference>
<dbReference type="PANTHER" id="PTHR11846:SF0">
    <property type="entry name" value="ADENYLOSUCCINATE SYNTHETASE"/>
    <property type="match status" value="1"/>
</dbReference>
<comment type="function">
    <text evidence="8">Plays an important role in the de novo pathway of purine nucleotide biosynthesis. Catalyzes the first committed step in the biosynthesis of AMP from IMP.</text>
</comment>
<evidence type="ECO:0000256" key="7">
    <source>
        <dbReference type="ARBA" id="ARBA00023134"/>
    </source>
</evidence>
<dbReference type="Gene3D" id="1.10.300.10">
    <property type="entry name" value="Adenylosuccinate Synthetase, subunit A, domain 2"/>
    <property type="match status" value="1"/>
</dbReference>
<dbReference type="CDD" id="cd03108">
    <property type="entry name" value="AdSS"/>
    <property type="match status" value="1"/>
</dbReference>
<comment type="caution">
    <text evidence="10">The sequence shown here is derived from an EMBL/GenBank/DDBJ whole genome shotgun (WGS) entry which is preliminary data.</text>
</comment>
<evidence type="ECO:0000256" key="9">
    <source>
        <dbReference type="RuleBase" id="RU000520"/>
    </source>
</evidence>
<dbReference type="NCBIfam" id="NF002223">
    <property type="entry name" value="PRK01117.1"/>
    <property type="match status" value="1"/>
</dbReference>
<dbReference type="Gene3D" id="3.90.170.10">
    <property type="entry name" value="Adenylosuccinate Synthetase, subunit A, domain 3"/>
    <property type="match status" value="1"/>
</dbReference>
<comment type="similarity">
    <text evidence="8 9">Belongs to the adenylosuccinate synthetase family.</text>
</comment>
<feature type="binding site" evidence="8">
    <location>
        <begin position="12"/>
        <end position="18"/>
    </location>
    <ligand>
        <name>GTP</name>
        <dbReference type="ChEBI" id="CHEBI:37565"/>
    </ligand>
</feature>
<feature type="binding site" description="in other chain" evidence="8">
    <location>
        <position position="238"/>
    </location>
    <ligand>
        <name>IMP</name>
        <dbReference type="ChEBI" id="CHEBI:58053"/>
        <note>ligand shared between dimeric partners</note>
    </ligand>
</feature>
<dbReference type="GO" id="GO:0046040">
    <property type="term" value="P:IMP metabolic process"/>
    <property type="evidence" value="ECO:0007669"/>
    <property type="project" value="TreeGrafter"/>
</dbReference>
<dbReference type="Proteomes" id="UP000223071">
    <property type="component" value="Unassembled WGS sequence"/>
</dbReference>
<comment type="pathway">
    <text evidence="8 9">Purine metabolism; AMP biosynthesis via de novo pathway; AMP from IMP: step 1/2.</text>
</comment>
<keyword evidence="2 8" id="KW-0436">Ligase</keyword>
<keyword evidence="7 8" id="KW-0342">GTP-binding</keyword>
<keyword evidence="6 8" id="KW-0460">Magnesium</keyword>
<feature type="binding site" evidence="8">
    <location>
        <begin position="337"/>
        <end position="339"/>
    </location>
    <ligand>
        <name>GTP</name>
        <dbReference type="ChEBI" id="CHEBI:37565"/>
    </ligand>
</feature>
<keyword evidence="4 8" id="KW-0547">Nucleotide-binding</keyword>
<feature type="binding site" evidence="8">
    <location>
        <position position="13"/>
    </location>
    <ligand>
        <name>Mg(2+)</name>
        <dbReference type="ChEBI" id="CHEBI:18420"/>
    </ligand>
</feature>
<keyword evidence="5 8" id="KW-0658">Purine biosynthesis</keyword>
<comment type="subunit">
    <text evidence="1 8">Homodimer.</text>
</comment>
<dbReference type="GO" id="GO:0004019">
    <property type="term" value="F:adenylosuccinate synthase activity"/>
    <property type="evidence" value="ECO:0007669"/>
    <property type="project" value="UniProtKB-UniRule"/>
</dbReference>
<feature type="binding site" description="in other chain" evidence="8">
    <location>
        <begin position="38"/>
        <end position="41"/>
    </location>
    <ligand>
        <name>IMP</name>
        <dbReference type="ChEBI" id="CHEBI:58053"/>
        <note>ligand shared between dimeric partners</note>
    </ligand>
</feature>
<protein>
    <recommendedName>
        <fullName evidence="8 9">Adenylosuccinate synthetase</fullName>
        <shortName evidence="8">AMPSase</shortName>
        <shortName evidence="8">AdSS</shortName>
        <ecNumber evidence="8 9">6.3.4.4</ecNumber>
    </recommendedName>
    <alternativeName>
        <fullName evidence="8">IMP--aspartate ligase</fullName>
    </alternativeName>
</protein>
<dbReference type="InterPro" id="IPR042111">
    <property type="entry name" value="Adenylosuccinate_synth_dom3"/>
</dbReference>
<feature type="binding site" description="in other chain" evidence="8">
    <location>
        <position position="223"/>
    </location>
    <ligand>
        <name>IMP</name>
        <dbReference type="ChEBI" id="CHEBI:58053"/>
        <note>ligand shared between dimeric partners</note>
    </ligand>
</feature>
<keyword evidence="8" id="KW-0963">Cytoplasm</keyword>